<keyword evidence="2" id="KW-1133">Transmembrane helix</keyword>
<name>A0AAV9K5P1_9SOLN</name>
<evidence type="ECO:0000256" key="2">
    <source>
        <dbReference type="SAM" id="Phobius"/>
    </source>
</evidence>
<dbReference type="AlphaFoldDB" id="A0AAV9K5P1"/>
<comment type="caution">
    <text evidence="3">The sequence shown here is derived from an EMBL/GenBank/DDBJ whole genome shotgun (WGS) entry which is preliminary data.</text>
</comment>
<dbReference type="Proteomes" id="UP001311915">
    <property type="component" value="Unassembled WGS sequence"/>
</dbReference>
<organism evidence="3 4">
    <name type="scientific">Solanum pinnatisectum</name>
    <name type="common">tansyleaf nightshade</name>
    <dbReference type="NCBI Taxonomy" id="50273"/>
    <lineage>
        <taxon>Eukaryota</taxon>
        <taxon>Viridiplantae</taxon>
        <taxon>Streptophyta</taxon>
        <taxon>Embryophyta</taxon>
        <taxon>Tracheophyta</taxon>
        <taxon>Spermatophyta</taxon>
        <taxon>Magnoliopsida</taxon>
        <taxon>eudicotyledons</taxon>
        <taxon>Gunneridae</taxon>
        <taxon>Pentapetalae</taxon>
        <taxon>asterids</taxon>
        <taxon>lamiids</taxon>
        <taxon>Solanales</taxon>
        <taxon>Solanaceae</taxon>
        <taxon>Solanoideae</taxon>
        <taxon>Solaneae</taxon>
        <taxon>Solanum</taxon>
    </lineage>
</organism>
<reference evidence="3 4" key="1">
    <citation type="submission" date="2023-10" db="EMBL/GenBank/DDBJ databases">
        <title>Genome-Wide Identification Analysis in wild type Solanum Pinnatisectum Reveals Some Genes Defensing Phytophthora Infestans.</title>
        <authorList>
            <person name="Sun C."/>
        </authorList>
    </citation>
    <scope>NUCLEOTIDE SEQUENCE [LARGE SCALE GENOMIC DNA]</scope>
    <source>
        <strain evidence="3">LQN</strain>
        <tissue evidence="3">Leaf</tissue>
    </source>
</reference>
<protein>
    <submittedName>
        <fullName evidence="3">Uncharacterized protein</fullName>
    </submittedName>
</protein>
<keyword evidence="2" id="KW-0812">Transmembrane</keyword>
<dbReference type="EMBL" id="JAWPEI010000012">
    <property type="protein sequence ID" value="KAK4708549.1"/>
    <property type="molecule type" value="Genomic_DNA"/>
</dbReference>
<proteinExistence type="predicted"/>
<evidence type="ECO:0000313" key="3">
    <source>
        <dbReference type="EMBL" id="KAK4708549.1"/>
    </source>
</evidence>
<sequence length="240" mass="26313">MTRTRATITGGRGEALPKTVVESPARGRGRSRARGCARGMTLTKGRTCGAAPVRGRVREVSLKPHIDDGEDQVPPNPATTPLLQDTLLRVLSVLESFTQGGVNLVVGNALALEVGSQGAPLVVLTEDEQRRYKKFRKMDPPKFQGGKSEDAHEFLTTCRELLDVVGLAEQHGVWYASPQLCGPVREWWRTYSSLPVGSPPVTWEIFSSAFCNTPKMLNKSRMSIYRCLITTICFTLVLGT</sequence>
<gene>
    <name evidence="3" type="ORF">R3W88_029474</name>
</gene>
<feature type="region of interest" description="Disordered" evidence="1">
    <location>
        <begin position="1"/>
        <end position="33"/>
    </location>
</feature>
<evidence type="ECO:0000256" key="1">
    <source>
        <dbReference type="SAM" id="MobiDB-lite"/>
    </source>
</evidence>
<keyword evidence="2" id="KW-0472">Membrane</keyword>
<accession>A0AAV9K5P1</accession>
<feature type="transmembrane region" description="Helical" evidence="2">
    <location>
        <begin position="223"/>
        <end position="239"/>
    </location>
</feature>
<keyword evidence="4" id="KW-1185">Reference proteome</keyword>
<evidence type="ECO:0000313" key="4">
    <source>
        <dbReference type="Proteomes" id="UP001311915"/>
    </source>
</evidence>